<dbReference type="HOGENOM" id="CLU_075600_0_0_1"/>
<sequence length="265" mass="29399">MAKPSTHKSAAKPVLPKDKHTMLKMAAVIVARMHEDAEDPRFLPSVKYPDVAPFGNTVVLLLNSPQSALICDLPKKWVRLFTLDQQEELTTLSAPPEEEEEKDKDEKVFKAMLSSFSMTLGSLASLLVKAKKAHLVKGTAPPPASVEDLFIPETPEPEPVEENAEKPAKKKKQKLVCSYALVKPKKCEQEDNEDSAGPSTKRSCFLEAKIELPVMPLHMAEHKMLKLWKSLHMAQKAVDAVQKVMDTVMGWADQVQTLLGRALAE</sequence>
<proteinExistence type="predicted"/>
<organism evidence="2 3">
    <name type="scientific">Dacryopinax primogenitus (strain DJM 731)</name>
    <name type="common">Brown rot fungus</name>
    <dbReference type="NCBI Taxonomy" id="1858805"/>
    <lineage>
        <taxon>Eukaryota</taxon>
        <taxon>Fungi</taxon>
        <taxon>Dikarya</taxon>
        <taxon>Basidiomycota</taxon>
        <taxon>Agaricomycotina</taxon>
        <taxon>Dacrymycetes</taxon>
        <taxon>Dacrymycetales</taxon>
        <taxon>Dacrymycetaceae</taxon>
        <taxon>Dacryopinax</taxon>
    </lineage>
</organism>
<dbReference type="RefSeq" id="XP_040632245.1">
    <property type="nucleotide sequence ID" value="XM_040767825.1"/>
</dbReference>
<feature type="region of interest" description="Disordered" evidence="1">
    <location>
        <begin position="144"/>
        <end position="168"/>
    </location>
</feature>
<dbReference type="Proteomes" id="UP000030653">
    <property type="component" value="Unassembled WGS sequence"/>
</dbReference>
<evidence type="ECO:0000313" key="2">
    <source>
        <dbReference type="EMBL" id="EJU05351.1"/>
    </source>
</evidence>
<dbReference type="AlphaFoldDB" id="M5G509"/>
<name>M5G509_DACPD</name>
<dbReference type="EMBL" id="JH795856">
    <property type="protein sequence ID" value="EJU05351.1"/>
    <property type="molecule type" value="Genomic_DNA"/>
</dbReference>
<keyword evidence="3" id="KW-1185">Reference proteome</keyword>
<gene>
    <name evidence="2" type="ORF">DACRYDRAFT_103840</name>
</gene>
<reference evidence="2 3" key="1">
    <citation type="journal article" date="2012" name="Science">
        <title>The Paleozoic origin of enzymatic lignin decomposition reconstructed from 31 fungal genomes.</title>
        <authorList>
            <person name="Floudas D."/>
            <person name="Binder M."/>
            <person name="Riley R."/>
            <person name="Barry K."/>
            <person name="Blanchette R.A."/>
            <person name="Henrissat B."/>
            <person name="Martinez A.T."/>
            <person name="Otillar R."/>
            <person name="Spatafora J.W."/>
            <person name="Yadav J.S."/>
            <person name="Aerts A."/>
            <person name="Benoit I."/>
            <person name="Boyd A."/>
            <person name="Carlson A."/>
            <person name="Copeland A."/>
            <person name="Coutinho P.M."/>
            <person name="de Vries R.P."/>
            <person name="Ferreira P."/>
            <person name="Findley K."/>
            <person name="Foster B."/>
            <person name="Gaskell J."/>
            <person name="Glotzer D."/>
            <person name="Gorecki P."/>
            <person name="Heitman J."/>
            <person name="Hesse C."/>
            <person name="Hori C."/>
            <person name="Igarashi K."/>
            <person name="Jurgens J.A."/>
            <person name="Kallen N."/>
            <person name="Kersten P."/>
            <person name="Kohler A."/>
            <person name="Kuees U."/>
            <person name="Kumar T.K.A."/>
            <person name="Kuo A."/>
            <person name="LaButti K."/>
            <person name="Larrondo L.F."/>
            <person name="Lindquist E."/>
            <person name="Ling A."/>
            <person name="Lombard V."/>
            <person name="Lucas S."/>
            <person name="Lundell T."/>
            <person name="Martin R."/>
            <person name="McLaughlin D.J."/>
            <person name="Morgenstern I."/>
            <person name="Morin E."/>
            <person name="Murat C."/>
            <person name="Nagy L.G."/>
            <person name="Nolan M."/>
            <person name="Ohm R.A."/>
            <person name="Patyshakuliyeva A."/>
            <person name="Rokas A."/>
            <person name="Ruiz-Duenas F.J."/>
            <person name="Sabat G."/>
            <person name="Salamov A."/>
            <person name="Samejima M."/>
            <person name="Schmutz J."/>
            <person name="Slot J.C."/>
            <person name="St John F."/>
            <person name="Stenlid J."/>
            <person name="Sun H."/>
            <person name="Sun S."/>
            <person name="Syed K."/>
            <person name="Tsang A."/>
            <person name="Wiebenga A."/>
            <person name="Young D."/>
            <person name="Pisabarro A."/>
            <person name="Eastwood D.C."/>
            <person name="Martin F."/>
            <person name="Cullen D."/>
            <person name="Grigoriev I.V."/>
            <person name="Hibbett D.S."/>
        </authorList>
    </citation>
    <scope>NUCLEOTIDE SEQUENCE [LARGE SCALE GENOMIC DNA]</scope>
    <source>
        <strain evidence="2 3">DJM-731 SS1</strain>
    </source>
</reference>
<dbReference type="GeneID" id="63682887"/>
<accession>M5G509</accession>
<protein>
    <submittedName>
        <fullName evidence="2">Uncharacterized protein</fullName>
    </submittedName>
</protein>
<evidence type="ECO:0000313" key="3">
    <source>
        <dbReference type="Proteomes" id="UP000030653"/>
    </source>
</evidence>
<evidence type="ECO:0000256" key="1">
    <source>
        <dbReference type="SAM" id="MobiDB-lite"/>
    </source>
</evidence>